<dbReference type="Pfam" id="PF01547">
    <property type="entry name" value="SBP_bac_1"/>
    <property type="match status" value="1"/>
</dbReference>
<keyword evidence="4" id="KW-1185">Reference proteome</keyword>
<name>A0A9X1MBW8_9MICC</name>
<dbReference type="EMBL" id="JAJFZT010000011">
    <property type="protein sequence ID" value="MCC3274039.1"/>
    <property type="molecule type" value="Genomic_DNA"/>
</dbReference>
<feature type="chain" id="PRO_5040924165" evidence="1">
    <location>
        <begin position="26"/>
        <end position="436"/>
    </location>
</feature>
<evidence type="ECO:0000313" key="3">
    <source>
        <dbReference type="EMBL" id="UON92833.1"/>
    </source>
</evidence>
<dbReference type="RefSeq" id="WP_227929614.1">
    <property type="nucleotide sequence ID" value="NZ_CP094984.1"/>
</dbReference>
<sequence>MRNNPSLRTPVLAAAGVLALGLSLAGCGGSDSAGSDRPENEIHVLVYGDASNDVENAMVDKFNETSDVKVVLDTIPGAEYQQKLQTVMSTDAAPDIFFNWGGGSISDFVEADLLMPLDDFIEEDPQLEEAFLPSVFDVARVDDTPYGIPMRGTQPVMLFSNKEVLASAGISEPPQTWDDLLDAVDKLKAAGKTPIALGGGDEWPTQMWFSYVYDRVAGPELFASALEGDTEVWDSEESRESLGMLRDLVDSGAFGTNFQSVKFTDGGSHTLLSSGEAGFELMGSWEYSTIQDINPEFAENSLGWSEFPEIEGGKGDAANLVGNTNNYYSVLKDTRYPDAARDFLKLMYSDEFVQEHMAIGNLPTTTNTEQFLDQAANPDYASFQFGLVQDAPNFQLSWDQAYPPAATPTIHSAVSDFFAGSIDEDGFVAAMQSLKK</sequence>
<keyword evidence="1" id="KW-0732">Signal</keyword>
<dbReference type="PROSITE" id="PS51257">
    <property type="entry name" value="PROKAR_LIPOPROTEIN"/>
    <property type="match status" value="1"/>
</dbReference>
<evidence type="ECO:0000313" key="4">
    <source>
        <dbReference type="Proteomes" id="UP000829758"/>
    </source>
</evidence>
<gene>
    <name evidence="2" type="ORF">LJ755_15045</name>
    <name evidence="3" type="ORF">MUK71_04095</name>
</gene>
<protein>
    <submittedName>
        <fullName evidence="2">Extracellular solute-binding protein</fullName>
    </submittedName>
</protein>
<dbReference type="Gene3D" id="3.40.190.10">
    <property type="entry name" value="Periplasmic binding protein-like II"/>
    <property type="match status" value="2"/>
</dbReference>
<dbReference type="AlphaFoldDB" id="A0A9X1MBW8"/>
<evidence type="ECO:0000313" key="2">
    <source>
        <dbReference type="EMBL" id="MCC3274039.1"/>
    </source>
</evidence>
<evidence type="ECO:0000313" key="5">
    <source>
        <dbReference type="Proteomes" id="UP001155145"/>
    </source>
</evidence>
<reference evidence="2" key="1">
    <citation type="submission" date="2021-10" db="EMBL/GenBank/DDBJ databases">
        <title>Novel species in genus Arthrobacter.</title>
        <authorList>
            <person name="Liu Y."/>
        </authorList>
    </citation>
    <scope>NUCLEOTIDE SEQUENCE</scope>
    <source>
        <strain evidence="2">Zg-Y462</strain>
        <strain evidence="4">zg-Y462</strain>
    </source>
</reference>
<evidence type="ECO:0000256" key="1">
    <source>
        <dbReference type="SAM" id="SignalP"/>
    </source>
</evidence>
<dbReference type="PANTHER" id="PTHR43649:SF14">
    <property type="entry name" value="BLR3389 PROTEIN"/>
    <property type="match status" value="1"/>
</dbReference>
<dbReference type="InterPro" id="IPR006059">
    <property type="entry name" value="SBP"/>
</dbReference>
<feature type="signal peptide" evidence="1">
    <location>
        <begin position="1"/>
        <end position="25"/>
    </location>
</feature>
<dbReference type="Proteomes" id="UP001155145">
    <property type="component" value="Unassembled WGS sequence"/>
</dbReference>
<organism evidence="2 5">
    <name type="scientific">Arthrobacter zhangbolii</name>
    <dbReference type="NCBI Taxonomy" id="2886936"/>
    <lineage>
        <taxon>Bacteria</taxon>
        <taxon>Bacillati</taxon>
        <taxon>Actinomycetota</taxon>
        <taxon>Actinomycetes</taxon>
        <taxon>Micrococcales</taxon>
        <taxon>Micrococcaceae</taxon>
        <taxon>Arthrobacter</taxon>
    </lineage>
</organism>
<accession>A0A9X1MBW8</accession>
<dbReference type="Proteomes" id="UP000829758">
    <property type="component" value="Chromosome"/>
</dbReference>
<dbReference type="InterPro" id="IPR050490">
    <property type="entry name" value="Bact_solute-bd_prot1"/>
</dbReference>
<dbReference type="SUPFAM" id="SSF53850">
    <property type="entry name" value="Periplasmic binding protein-like II"/>
    <property type="match status" value="1"/>
</dbReference>
<dbReference type="EMBL" id="CP094984">
    <property type="protein sequence ID" value="UON92833.1"/>
    <property type="molecule type" value="Genomic_DNA"/>
</dbReference>
<dbReference type="PANTHER" id="PTHR43649">
    <property type="entry name" value="ARABINOSE-BINDING PROTEIN-RELATED"/>
    <property type="match status" value="1"/>
</dbReference>
<proteinExistence type="predicted"/>